<dbReference type="PANTHER" id="PTHR21047:SF2">
    <property type="entry name" value="THYMIDINE DIPHOSPHO-4-KETO-RHAMNOSE 3,5-EPIMERASE"/>
    <property type="match status" value="1"/>
</dbReference>
<dbReference type="GO" id="GO:0008830">
    <property type="term" value="F:dTDP-4-dehydrorhamnose 3,5-epimerase activity"/>
    <property type="evidence" value="ECO:0007669"/>
    <property type="project" value="UniProtKB-UniRule"/>
</dbReference>
<dbReference type="Pfam" id="PF00908">
    <property type="entry name" value="dTDP_sugar_isom"/>
    <property type="match status" value="1"/>
</dbReference>
<dbReference type="InterPro" id="IPR014710">
    <property type="entry name" value="RmlC-like_jellyroll"/>
</dbReference>
<proteinExistence type="inferred from homology"/>
<dbReference type="SUPFAM" id="SSF51182">
    <property type="entry name" value="RmlC-like cupins"/>
    <property type="match status" value="1"/>
</dbReference>
<evidence type="ECO:0000256" key="7">
    <source>
        <dbReference type="RuleBase" id="RU364069"/>
    </source>
</evidence>
<dbReference type="KEGG" id="taqu:KDW03_04040"/>
<dbReference type="GO" id="GO:0005829">
    <property type="term" value="C:cytosol"/>
    <property type="evidence" value="ECO:0007669"/>
    <property type="project" value="TreeGrafter"/>
</dbReference>
<comment type="similarity">
    <text evidence="7">Belongs to the dTDP-4-dehydrorhamnose 3,5-epimerase family.</text>
</comment>
<dbReference type="InterPro" id="IPR011051">
    <property type="entry name" value="RmlC_Cupin_sf"/>
</dbReference>
<dbReference type="GO" id="GO:0019305">
    <property type="term" value="P:dTDP-rhamnose biosynthetic process"/>
    <property type="evidence" value="ECO:0007669"/>
    <property type="project" value="UniProtKB-UniRule"/>
</dbReference>
<evidence type="ECO:0000256" key="2">
    <source>
        <dbReference type="ARBA" id="ARBA00001997"/>
    </source>
</evidence>
<name>A0AAX3BFC3_9SPIR</name>
<feature type="active site" description="Proton donor" evidence="5">
    <location>
        <position position="131"/>
    </location>
</feature>
<organism evidence="8 9">
    <name type="scientific">Thermospira aquatica</name>
    <dbReference type="NCBI Taxonomy" id="2828656"/>
    <lineage>
        <taxon>Bacteria</taxon>
        <taxon>Pseudomonadati</taxon>
        <taxon>Spirochaetota</taxon>
        <taxon>Spirochaetia</taxon>
        <taxon>Brevinematales</taxon>
        <taxon>Thermospiraceae</taxon>
        <taxon>Thermospira</taxon>
    </lineage>
</organism>
<accession>A0AAX3BFC3</accession>
<reference evidence="8" key="1">
    <citation type="submission" date="2021-04" db="EMBL/GenBank/DDBJ databases">
        <authorList>
            <person name="Postec A."/>
        </authorList>
    </citation>
    <scope>NUCLEOTIDE SEQUENCE</scope>
    <source>
        <strain evidence="8">F1F22</strain>
    </source>
</reference>
<evidence type="ECO:0000256" key="4">
    <source>
        <dbReference type="ARBA" id="ARBA00019595"/>
    </source>
</evidence>
<comment type="catalytic activity">
    <reaction evidence="1 7">
        <text>dTDP-4-dehydro-6-deoxy-alpha-D-glucose = dTDP-4-dehydro-beta-L-rhamnose</text>
        <dbReference type="Rhea" id="RHEA:16969"/>
        <dbReference type="ChEBI" id="CHEBI:57649"/>
        <dbReference type="ChEBI" id="CHEBI:62830"/>
        <dbReference type="EC" id="5.1.3.13"/>
    </reaction>
</comment>
<dbReference type="CDD" id="cd00438">
    <property type="entry name" value="cupin_RmlC"/>
    <property type="match status" value="1"/>
</dbReference>
<evidence type="ECO:0000256" key="1">
    <source>
        <dbReference type="ARBA" id="ARBA00001298"/>
    </source>
</evidence>
<evidence type="ECO:0000313" key="9">
    <source>
        <dbReference type="Proteomes" id="UP001056539"/>
    </source>
</evidence>
<comment type="pathway">
    <text evidence="7">Carbohydrate biosynthesis; dTDP-L-rhamnose biosynthesis.</text>
</comment>
<reference evidence="8" key="2">
    <citation type="submission" date="2022-06" db="EMBL/GenBank/DDBJ databases">
        <title>Thermospira aquatica gen. nov., sp. nov.</title>
        <authorList>
            <person name="Ben Ali Gam Z."/>
            <person name="Labat M."/>
        </authorList>
    </citation>
    <scope>NUCLEOTIDE SEQUENCE</scope>
    <source>
        <strain evidence="8">F1F22</strain>
    </source>
</reference>
<evidence type="ECO:0000256" key="5">
    <source>
        <dbReference type="PIRSR" id="PIRSR600888-1"/>
    </source>
</evidence>
<evidence type="ECO:0000256" key="6">
    <source>
        <dbReference type="PIRSR" id="PIRSR600888-3"/>
    </source>
</evidence>
<dbReference type="NCBIfam" id="TIGR01221">
    <property type="entry name" value="rmlC"/>
    <property type="match status" value="1"/>
</dbReference>
<comment type="function">
    <text evidence="2 7">Catalyzes the epimerization of the C3' and C5'positions of dTDP-6-deoxy-D-xylo-4-hexulose, forming dTDP-6-deoxy-L-lyxo-4-hexulose.</text>
</comment>
<gene>
    <name evidence="8" type="primary">rfbC</name>
    <name evidence="8" type="ORF">KDW03_04040</name>
</gene>
<dbReference type="PANTHER" id="PTHR21047">
    <property type="entry name" value="DTDP-6-DEOXY-D-GLUCOSE-3,5 EPIMERASE"/>
    <property type="match status" value="1"/>
</dbReference>
<keyword evidence="7 8" id="KW-0413">Isomerase</keyword>
<dbReference type="Gene3D" id="2.60.120.10">
    <property type="entry name" value="Jelly Rolls"/>
    <property type="match status" value="1"/>
</dbReference>
<keyword evidence="9" id="KW-1185">Reference proteome</keyword>
<feature type="active site" description="Proton acceptor" evidence="5">
    <location>
        <position position="61"/>
    </location>
</feature>
<dbReference type="InterPro" id="IPR000888">
    <property type="entry name" value="RmlC-like"/>
</dbReference>
<dbReference type="Proteomes" id="UP001056539">
    <property type="component" value="Chromosome"/>
</dbReference>
<dbReference type="RefSeq" id="WP_271436113.1">
    <property type="nucleotide sequence ID" value="NZ_CP073355.1"/>
</dbReference>
<comment type="subunit">
    <text evidence="7">Homodimer.</text>
</comment>
<feature type="site" description="Participates in a stacking interaction with the thymidine ring of dTDP-4-oxo-6-deoxyglucose" evidence="6">
    <location>
        <position position="137"/>
    </location>
</feature>
<sequence length="185" mass="21146">MGFEPTPIAGLFIYTPKVFQDERGYFFESYNARVFAEYGIQTSFVQDNQSFSKRGVVRGLHFQRPPYTQAKLVRVIHGVIWDVAVDLRSSSPTYKQWFGLELSDTNFRQLYIPAGFAHGFVVLSEEAIVAYKTDNFYHPASDGGIRYNDPEINIAWPCPIDESLLSQKDKNLPFLKDIGDVFGDR</sequence>
<evidence type="ECO:0000256" key="3">
    <source>
        <dbReference type="ARBA" id="ARBA00012098"/>
    </source>
</evidence>
<dbReference type="GO" id="GO:0000271">
    <property type="term" value="P:polysaccharide biosynthetic process"/>
    <property type="evidence" value="ECO:0007669"/>
    <property type="project" value="TreeGrafter"/>
</dbReference>
<dbReference type="EMBL" id="CP073355">
    <property type="protein sequence ID" value="URA10982.1"/>
    <property type="molecule type" value="Genomic_DNA"/>
</dbReference>
<dbReference type="AlphaFoldDB" id="A0AAX3BFC3"/>
<dbReference type="EC" id="5.1.3.13" evidence="3 7"/>
<evidence type="ECO:0000313" key="8">
    <source>
        <dbReference type="EMBL" id="URA10982.1"/>
    </source>
</evidence>
<protein>
    <recommendedName>
        <fullName evidence="4 7">dTDP-4-dehydrorhamnose 3,5-epimerase</fullName>
        <ecNumber evidence="3 7">5.1.3.13</ecNumber>
    </recommendedName>
    <alternativeName>
        <fullName evidence="7">Thymidine diphospho-4-keto-rhamnose 3,5-epimerase</fullName>
    </alternativeName>
</protein>